<dbReference type="EMBL" id="JAPUUL010003642">
    <property type="protein sequence ID" value="KAJ8122121.1"/>
    <property type="molecule type" value="Genomic_DNA"/>
</dbReference>
<name>A0ACC2J3R0_9PEZI</name>
<sequence length="432" mass="48493">MTNVYGVTFIGARAQVLKQIDAAYPNIETETGVASPVLASYIATKIFKALSTMFRGAHDIQYWLGECAGRVCRALTPEQMERIANEGSTTPGTVTNSKPKKPATMKRDTKKSRKPKADSAAAMTELLDQFRSTIVWTTPLRMPIVQPYRKNGSRVIQTCLQDLTLQVPERSDPVNRRKQLQAFPPNFIHSLDASHMLLSALECDELGLSFAAVHDSFWTHAADIDVMNRVLRDAFVRIHSEDVIGRLASEFEARYRGSIYLAKIERNTDVERRIASFRSGRRMSMREELLEERERQRLLASSDPKEVKKGLKMVTPASLYQEFSSEALPANDEIAEVALGNITSSGPQDESEDEYSSTEPEPQLRAGEDPEKVKGLMDVTHFEATLKKMTVNSKSKSRLDHVSLWVPLTFPPIPTKGDFDVKELLGSKYFFS</sequence>
<organism evidence="1 2">
    <name type="scientific">Lasiodiplodia mahajangana</name>
    <dbReference type="NCBI Taxonomy" id="1108764"/>
    <lineage>
        <taxon>Eukaryota</taxon>
        <taxon>Fungi</taxon>
        <taxon>Dikarya</taxon>
        <taxon>Ascomycota</taxon>
        <taxon>Pezizomycotina</taxon>
        <taxon>Dothideomycetes</taxon>
        <taxon>Dothideomycetes incertae sedis</taxon>
        <taxon>Botryosphaeriales</taxon>
        <taxon>Botryosphaeriaceae</taxon>
        <taxon>Lasiodiplodia</taxon>
    </lineage>
</organism>
<keyword evidence="2" id="KW-1185">Reference proteome</keyword>
<proteinExistence type="predicted"/>
<evidence type="ECO:0000313" key="1">
    <source>
        <dbReference type="EMBL" id="KAJ8122121.1"/>
    </source>
</evidence>
<comment type="caution">
    <text evidence="1">The sequence shown here is derived from an EMBL/GenBank/DDBJ whole genome shotgun (WGS) entry which is preliminary data.</text>
</comment>
<evidence type="ECO:0000313" key="2">
    <source>
        <dbReference type="Proteomes" id="UP001153332"/>
    </source>
</evidence>
<reference evidence="1" key="1">
    <citation type="submission" date="2022-12" db="EMBL/GenBank/DDBJ databases">
        <title>Genome Sequence of Lasiodiplodia mahajangana.</title>
        <authorList>
            <person name="Buettner E."/>
        </authorList>
    </citation>
    <scope>NUCLEOTIDE SEQUENCE</scope>
    <source>
        <strain evidence="1">VT137</strain>
    </source>
</reference>
<accession>A0ACC2J3R0</accession>
<gene>
    <name evidence="1" type="ORF">O1611_g9923</name>
</gene>
<protein>
    <submittedName>
        <fullName evidence="1">Uncharacterized protein</fullName>
    </submittedName>
</protein>
<dbReference type="Proteomes" id="UP001153332">
    <property type="component" value="Unassembled WGS sequence"/>
</dbReference>